<feature type="compositionally biased region" description="Basic and acidic residues" evidence="2">
    <location>
        <begin position="170"/>
        <end position="179"/>
    </location>
</feature>
<feature type="coiled-coil region" evidence="1">
    <location>
        <begin position="367"/>
        <end position="549"/>
    </location>
</feature>
<reference evidence="3 4" key="1">
    <citation type="journal article" date="2016" name="Genome Biol. Evol.">
        <title>Divergent and convergent evolution of fungal pathogenicity.</title>
        <authorList>
            <person name="Shang Y."/>
            <person name="Xiao G."/>
            <person name="Zheng P."/>
            <person name="Cen K."/>
            <person name="Zhan S."/>
            <person name="Wang C."/>
        </authorList>
    </citation>
    <scope>NUCLEOTIDE SEQUENCE [LARGE SCALE GENOMIC DNA]</scope>
    <source>
        <strain evidence="3 4">ARSEF 7405</strain>
    </source>
</reference>
<comment type="caution">
    <text evidence="3">The sequence shown here is derived from an EMBL/GenBank/DDBJ whole genome shotgun (WGS) entry which is preliminary data.</text>
</comment>
<gene>
    <name evidence="3" type="ORF">AAP_04169</name>
</gene>
<dbReference type="AlphaFoldDB" id="A0A167X9Y5"/>
<evidence type="ECO:0000256" key="2">
    <source>
        <dbReference type="SAM" id="MobiDB-lite"/>
    </source>
</evidence>
<keyword evidence="4" id="KW-1185">Reference proteome</keyword>
<name>A0A167X9Y5_9EURO</name>
<dbReference type="Gene3D" id="1.10.287.1490">
    <property type="match status" value="1"/>
</dbReference>
<feature type="region of interest" description="Disordered" evidence="2">
    <location>
        <begin position="97"/>
        <end position="259"/>
    </location>
</feature>
<dbReference type="OrthoDB" id="4206112at2759"/>
<evidence type="ECO:0000256" key="1">
    <source>
        <dbReference type="SAM" id="Coils"/>
    </source>
</evidence>
<dbReference type="PANTHER" id="PTHR23159">
    <property type="entry name" value="CENTROSOMAL PROTEIN 2"/>
    <property type="match status" value="1"/>
</dbReference>
<sequence length="977" mass="110736">MAPSPNGSYSASSQKNRQPSENINARPIGRGSKQPGTADILIDDFKMDDDWSDNPVRVAAPSRLPVAKPSSQPSANTAEGSVDFQNALTDMLAARALRSREDDDATTISKVNREPDEKDIDPNDSKVYTASPSSSVPSTPQGFASVEKMMDARSPHPPPPVAPAKKRHESRRESRKDVPLEFMSPSVAKRTPPGVLLTQEPPPVSRISASKPARPAVITNIAEVMAPPKKTSPTVQKDVDEKTSSKPDSTNEFVAWSSPVPPLAGLRKDSLAENGNEVDETPANKRRYSFTDIQQGSSTVRSLIDKFDAKTAQPAEMMSLLFKIQRSLPDVGRLMTYYREIQDKLSAQQIAQKEMEHKHEQARAQSLSEYEQSLMQKNFEIEKLRQENSKLKENLRHDRAEFEETLHRDRAELQETLENDRARFQETLDMFKIDIEALEASKNTVENRYQYLRHQDEKRAMERLEAREAELMAERDSMKHAYETARKALEESRDDLQTNYDSRYNSKQAELEATQTTLMSKIAKLEASLEEKDKKLATSQQELVEMHKQVAAKHCEVHTKHAELLSKQAELESKQIELTAKHGEAAELRQKYEQLSQAHEGRGREMEDLRTRLTLTPNLMKEKEGETNKLVEEIGRLRTTLASKDRLIEALQEEHKRLEDEVARTLDEVASQRQLIEGWKHCAGEISPGLMYKSDSWYREHFTDLQTMIINFSKENFGHTTGSVPSSILKTIPSSIPSFLDNTASSRELRAAYVQHTVFKILTQNIFAPFLFTAQEDLGKLSISEYLATLASHIGRTSVRRESIWRQQTLKAAYSVPGATASANEVAHRIVKNIMDELRHFSDPTQTEAMYDGARRIARLALYGWRYARLERIPIHVIMPLQNNTDSVAYEEYDFVEGSISAVKGSPKRRPLFETSPRIYREPAHEDNLQGLPNDEIQILCKESVYLPGTQLFEDSGSVRNRQLEIMKKQQDSHESS</sequence>
<dbReference type="Proteomes" id="UP000242877">
    <property type="component" value="Unassembled WGS sequence"/>
</dbReference>
<evidence type="ECO:0000313" key="3">
    <source>
        <dbReference type="EMBL" id="KZZ89818.1"/>
    </source>
</evidence>
<keyword evidence="1" id="KW-0175">Coiled coil</keyword>
<accession>A0A167X9Y5</accession>
<dbReference type="EMBL" id="AZGZ01000019">
    <property type="protein sequence ID" value="KZZ89818.1"/>
    <property type="molecule type" value="Genomic_DNA"/>
</dbReference>
<proteinExistence type="predicted"/>
<feature type="compositionally biased region" description="Polar residues" evidence="2">
    <location>
        <begin position="1"/>
        <end position="23"/>
    </location>
</feature>
<organism evidence="3 4">
    <name type="scientific">Ascosphaera apis ARSEF 7405</name>
    <dbReference type="NCBI Taxonomy" id="392613"/>
    <lineage>
        <taxon>Eukaryota</taxon>
        <taxon>Fungi</taxon>
        <taxon>Dikarya</taxon>
        <taxon>Ascomycota</taxon>
        <taxon>Pezizomycotina</taxon>
        <taxon>Eurotiomycetes</taxon>
        <taxon>Eurotiomycetidae</taxon>
        <taxon>Onygenales</taxon>
        <taxon>Ascosphaeraceae</taxon>
        <taxon>Ascosphaera</taxon>
    </lineage>
</organism>
<dbReference type="PANTHER" id="PTHR23159:SF31">
    <property type="entry name" value="CENTROSOME-ASSOCIATED PROTEIN CEP250 ISOFORM X1"/>
    <property type="match status" value="1"/>
</dbReference>
<evidence type="ECO:0000313" key="4">
    <source>
        <dbReference type="Proteomes" id="UP000242877"/>
    </source>
</evidence>
<feature type="compositionally biased region" description="Basic and acidic residues" evidence="2">
    <location>
        <begin position="111"/>
        <end position="124"/>
    </location>
</feature>
<feature type="coiled-coil region" evidence="1">
    <location>
        <begin position="634"/>
        <end position="675"/>
    </location>
</feature>
<feature type="compositionally biased region" description="Low complexity" evidence="2">
    <location>
        <begin position="131"/>
        <end position="140"/>
    </location>
</feature>
<protein>
    <submittedName>
        <fullName evidence="3">Uncharacterized protein</fullName>
    </submittedName>
</protein>
<dbReference type="VEuPathDB" id="FungiDB:AAP_04169"/>
<feature type="region of interest" description="Disordered" evidence="2">
    <location>
        <begin position="1"/>
        <end position="83"/>
    </location>
</feature>
<feature type="compositionally biased region" description="Polar residues" evidence="2">
    <location>
        <begin position="69"/>
        <end position="83"/>
    </location>
</feature>